<evidence type="ECO:0000313" key="2">
    <source>
        <dbReference type="EMBL" id="MDR7301948.1"/>
    </source>
</evidence>
<dbReference type="RefSeq" id="WP_310273041.1">
    <property type="nucleotide sequence ID" value="NZ_JAVDXW010000001.1"/>
</dbReference>
<comment type="caution">
    <text evidence="2">The sequence shown here is derived from an EMBL/GenBank/DDBJ whole genome shotgun (WGS) entry which is preliminary data.</text>
</comment>
<evidence type="ECO:0000313" key="3">
    <source>
        <dbReference type="Proteomes" id="UP001180845"/>
    </source>
</evidence>
<dbReference type="CDD" id="cd05243">
    <property type="entry name" value="SDR_a5"/>
    <property type="match status" value="1"/>
</dbReference>
<dbReference type="Pfam" id="PF13460">
    <property type="entry name" value="NAD_binding_10"/>
    <property type="match status" value="1"/>
</dbReference>
<reference evidence="2" key="1">
    <citation type="submission" date="2023-07" db="EMBL/GenBank/DDBJ databases">
        <title>Sequencing the genomes of 1000 actinobacteria strains.</title>
        <authorList>
            <person name="Klenk H.-P."/>
        </authorList>
    </citation>
    <scope>NUCLEOTIDE SEQUENCE</scope>
    <source>
        <strain evidence="2">DSM 45977</strain>
    </source>
</reference>
<dbReference type="Gene3D" id="3.40.50.720">
    <property type="entry name" value="NAD(P)-binding Rossmann-like Domain"/>
    <property type="match status" value="1"/>
</dbReference>
<proteinExistence type="predicted"/>
<dbReference type="InterPro" id="IPR016040">
    <property type="entry name" value="NAD(P)-bd_dom"/>
</dbReference>
<name>A0AAE4CPQ2_9ACTN</name>
<sequence>MRVVVAGAHGKIAREFGRLLARRGDSVAGLIRDPEQAEDLNSDGVAPVVADLEDLDADALAGYLPGADAAVFAAGAGPGSGVSRKDTVDRAGSVLLAQACERAGVRRFLQVGSMGTAQPNPPDVGEVFGAYLDAKRAAEEDLRARDLDWTILRPGRLTDDPATGRITLGDSVGRAEVTRADVAAVLVALLDEPNTAHRALELVNGDTPIADAVQAQVRQQDQPGTA</sequence>
<dbReference type="AlphaFoldDB" id="A0AAE4CPQ2"/>
<gene>
    <name evidence="2" type="ORF">JOF55_002129</name>
</gene>
<dbReference type="PANTHER" id="PTHR15020">
    <property type="entry name" value="FLAVIN REDUCTASE-RELATED"/>
    <property type="match status" value="1"/>
</dbReference>
<evidence type="ECO:0000259" key="1">
    <source>
        <dbReference type="Pfam" id="PF13460"/>
    </source>
</evidence>
<feature type="domain" description="NAD(P)-binding" evidence="1">
    <location>
        <begin position="7"/>
        <end position="193"/>
    </location>
</feature>
<organism evidence="2 3">
    <name type="scientific">Haloactinomyces albus</name>
    <dbReference type="NCBI Taxonomy" id="1352928"/>
    <lineage>
        <taxon>Bacteria</taxon>
        <taxon>Bacillati</taxon>
        <taxon>Actinomycetota</taxon>
        <taxon>Actinomycetes</taxon>
        <taxon>Actinopolysporales</taxon>
        <taxon>Actinopolysporaceae</taxon>
        <taxon>Haloactinomyces</taxon>
    </lineage>
</organism>
<dbReference type="InterPro" id="IPR036291">
    <property type="entry name" value="NAD(P)-bd_dom_sf"/>
</dbReference>
<dbReference type="Proteomes" id="UP001180845">
    <property type="component" value="Unassembled WGS sequence"/>
</dbReference>
<keyword evidence="3" id="KW-1185">Reference proteome</keyword>
<dbReference type="PANTHER" id="PTHR15020:SF50">
    <property type="entry name" value="UPF0659 PROTEIN YMR090W"/>
    <property type="match status" value="1"/>
</dbReference>
<dbReference type="EMBL" id="JAVDXW010000001">
    <property type="protein sequence ID" value="MDR7301948.1"/>
    <property type="molecule type" value="Genomic_DNA"/>
</dbReference>
<dbReference type="SUPFAM" id="SSF51735">
    <property type="entry name" value="NAD(P)-binding Rossmann-fold domains"/>
    <property type="match status" value="1"/>
</dbReference>
<protein>
    <submittedName>
        <fullName evidence="2">Uncharacterized protein YbjT (DUF2867 family)</fullName>
    </submittedName>
</protein>
<accession>A0AAE4CPQ2</accession>